<evidence type="ECO:0000313" key="2">
    <source>
        <dbReference type="Proteomes" id="UP000325313"/>
    </source>
</evidence>
<dbReference type="EMBL" id="VDEP01000113">
    <property type="protein sequence ID" value="KAA1130120.1"/>
    <property type="molecule type" value="Genomic_DNA"/>
</dbReference>
<gene>
    <name evidence="1" type="ORF">PGTUg99_015429</name>
</gene>
<accession>A0A5B0RWE7</accession>
<evidence type="ECO:0000313" key="1">
    <source>
        <dbReference type="EMBL" id="KAA1130120.1"/>
    </source>
</evidence>
<dbReference type="Proteomes" id="UP000325313">
    <property type="component" value="Unassembled WGS sequence"/>
</dbReference>
<comment type="caution">
    <text evidence="1">The sequence shown here is derived from an EMBL/GenBank/DDBJ whole genome shotgun (WGS) entry which is preliminary data.</text>
</comment>
<name>A0A5B0RWE7_PUCGR</name>
<dbReference type="AlphaFoldDB" id="A0A5B0RWE7"/>
<proteinExistence type="predicted"/>
<organism evidence="1 2">
    <name type="scientific">Puccinia graminis f. sp. tritici</name>
    <dbReference type="NCBI Taxonomy" id="56615"/>
    <lineage>
        <taxon>Eukaryota</taxon>
        <taxon>Fungi</taxon>
        <taxon>Dikarya</taxon>
        <taxon>Basidiomycota</taxon>
        <taxon>Pucciniomycotina</taxon>
        <taxon>Pucciniomycetes</taxon>
        <taxon>Pucciniales</taxon>
        <taxon>Pucciniaceae</taxon>
        <taxon>Puccinia</taxon>
    </lineage>
</organism>
<protein>
    <submittedName>
        <fullName evidence="1">Uncharacterized protein</fullName>
    </submittedName>
</protein>
<reference evidence="1 2" key="1">
    <citation type="submission" date="2019-05" db="EMBL/GenBank/DDBJ databases">
        <title>Emergence of the Ug99 lineage of the wheat stem rust pathogen through somatic hybridization.</title>
        <authorList>
            <person name="Li F."/>
            <person name="Upadhyaya N.M."/>
            <person name="Sperschneider J."/>
            <person name="Matny O."/>
            <person name="Nguyen-Phuc H."/>
            <person name="Mago R."/>
            <person name="Raley C."/>
            <person name="Miller M.E."/>
            <person name="Silverstein K.A.T."/>
            <person name="Henningsen E."/>
            <person name="Hirsch C.D."/>
            <person name="Visser B."/>
            <person name="Pretorius Z.A."/>
            <person name="Steffenson B.J."/>
            <person name="Schwessinger B."/>
            <person name="Dodds P.N."/>
            <person name="Figueroa M."/>
        </authorList>
    </citation>
    <scope>NUCLEOTIDE SEQUENCE [LARGE SCALE GENOMIC DNA]</scope>
    <source>
        <strain evidence="1 2">Ug99</strain>
    </source>
</reference>
<sequence length="105" mass="11200">MKALCEGEVGSLLNYSVEALEGAGKGSSESDLSRESVAAITRTVESLAGYELGAKGYAWLCGKFGANEAKCGGHQGLWTCRQPVSLDSKPSCREETLRTRSYVCM</sequence>